<dbReference type="PANTHER" id="PTHR40446:SF2">
    <property type="entry name" value="N-ACETYLGLUCOSAMINE-1-PHOSPHODIESTER ALPHA-N-ACETYLGLUCOSAMINIDASE"/>
    <property type="match status" value="1"/>
</dbReference>
<proteinExistence type="predicted"/>
<keyword evidence="2" id="KW-0326">Glycosidase</keyword>
<keyword evidence="2" id="KW-0378">Hydrolase</keyword>
<dbReference type="Pfam" id="PF09992">
    <property type="entry name" value="NAGPA"/>
    <property type="match status" value="1"/>
</dbReference>
<comment type="caution">
    <text evidence="2">The sequence shown here is derived from an EMBL/GenBank/DDBJ whole genome shotgun (WGS) entry which is preliminary data.</text>
</comment>
<dbReference type="PANTHER" id="PTHR40446">
    <property type="entry name" value="N-ACETYLGLUCOSAMINE-1-PHOSPHODIESTER ALPHA-N-ACETYLGLUCOSAMINIDASE"/>
    <property type="match status" value="1"/>
</dbReference>
<dbReference type="Proteomes" id="UP000481033">
    <property type="component" value="Unassembled WGS sequence"/>
</dbReference>
<dbReference type="InterPro" id="IPR018711">
    <property type="entry name" value="NAGPA"/>
</dbReference>
<dbReference type="AlphaFoldDB" id="A0A6M0RUZ8"/>
<evidence type="ECO:0000313" key="3">
    <source>
        <dbReference type="Proteomes" id="UP000481033"/>
    </source>
</evidence>
<gene>
    <name evidence="2" type="ORF">DXZ20_30790</name>
</gene>
<dbReference type="RefSeq" id="WP_163702714.1">
    <property type="nucleotide sequence ID" value="NZ_QXHD01000004.1"/>
</dbReference>
<sequence length="311" mass="34213">MSRWRHLKTGLLWFAFLLPIALHGSTVWRRPHLTEINRQPLFQGIIYSRRTREQPRPNIIHIIDIDLTTAGLRPLVTPVNPQADLKKYGTKSHRAVGQKTSAFLQNHGLQLAVNANFFSPFKEVTLWNYYPRPGEPVNLMGLSMSNGNVVAPANPDQPPVPTLCFMNQRAVINADGTCEDNTQQAVAGNLMLLENGQITTQLQDRLQYEGKKPYSFTVAALDATGARLWLVLVDGKQPFYSEGLTVGEVTALVQELGADTALRLDGGGSTTLAVSSPRGPTLLNTPIHGKIPGQERPVGNHLGFFADPIEP</sequence>
<feature type="domain" description="Phosphodiester glycosidase" evidence="1">
    <location>
        <begin position="108"/>
        <end position="305"/>
    </location>
</feature>
<dbReference type="EMBL" id="QXHD01000004">
    <property type="protein sequence ID" value="NEZ59956.1"/>
    <property type="molecule type" value="Genomic_DNA"/>
</dbReference>
<organism evidence="2 3">
    <name type="scientific">Adonisia turfae CCMR0081</name>
    <dbReference type="NCBI Taxonomy" id="2292702"/>
    <lineage>
        <taxon>Bacteria</taxon>
        <taxon>Bacillati</taxon>
        <taxon>Cyanobacteriota</taxon>
        <taxon>Adonisia</taxon>
        <taxon>Adonisia turfae</taxon>
    </lineage>
</organism>
<evidence type="ECO:0000259" key="1">
    <source>
        <dbReference type="Pfam" id="PF09992"/>
    </source>
</evidence>
<reference evidence="2 3" key="1">
    <citation type="journal article" date="2020" name="Microb. Ecol.">
        <title>Ecogenomics of the Marine Benthic Filamentous Cyanobacterium Adonisia.</title>
        <authorList>
            <person name="Walter J.M."/>
            <person name="Coutinho F.H."/>
            <person name="Leomil L."/>
            <person name="Hargreaves P.I."/>
            <person name="Campeao M.E."/>
            <person name="Vieira V.V."/>
            <person name="Silva B.S."/>
            <person name="Fistarol G.O."/>
            <person name="Salomon P.S."/>
            <person name="Sawabe T."/>
            <person name="Mino S."/>
            <person name="Hosokawa M."/>
            <person name="Miyashita H."/>
            <person name="Maruyama F."/>
            <person name="van Verk M.C."/>
            <person name="Dutilh B.E."/>
            <person name="Thompson C.C."/>
            <person name="Thompson F.L."/>
        </authorList>
    </citation>
    <scope>NUCLEOTIDE SEQUENCE [LARGE SCALE GENOMIC DNA]</scope>
    <source>
        <strain evidence="2 3">CCMR0081</strain>
    </source>
</reference>
<dbReference type="GO" id="GO:0016798">
    <property type="term" value="F:hydrolase activity, acting on glycosyl bonds"/>
    <property type="evidence" value="ECO:0007669"/>
    <property type="project" value="UniProtKB-KW"/>
</dbReference>
<accession>A0A6M0RUZ8</accession>
<protein>
    <submittedName>
        <fullName evidence="2">Phosphodiester glycosidase family protein</fullName>
    </submittedName>
</protein>
<evidence type="ECO:0000313" key="2">
    <source>
        <dbReference type="EMBL" id="NEZ59956.1"/>
    </source>
</evidence>
<name>A0A6M0RUZ8_9CYAN</name>
<keyword evidence="3" id="KW-1185">Reference proteome</keyword>